<dbReference type="InterPro" id="IPR004111">
    <property type="entry name" value="Repressor_TetR_C"/>
</dbReference>
<name>A0ABT1I6X3_9PSEU</name>
<keyword evidence="1" id="KW-0805">Transcription regulation</keyword>
<reference evidence="6 7" key="1">
    <citation type="submission" date="2022-06" db="EMBL/GenBank/DDBJ databases">
        <title>Genomic Encyclopedia of Archaeal and Bacterial Type Strains, Phase II (KMG-II): from individual species to whole genera.</title>
        <authorList>
            <person name="Goeker M."/>
        </authorList>
    </citation>
    <scope>NUCLEOTIDE SEQUENCE [LARGE SCALE GENOMIC DNA]</scope>
    <source>
        <strain evidence="6 7">DSM 44255</strain>
    </source>
</reference>
<dbReference type="PANTHER" id="PTHR30055:SF151">
    <property type="entry name" value="TRANSCRIPTIONAL REGULATORY PROTEIN"/>
    <property type="match status" value="1"/>
</dbReference>
<dbReference type="EMBL" id="JAMTCO010000002">
    <property type="protein sequence ID" value="MCP2268324.1"/>
    <property type="molecule type" value="Genomic_DNA"/>
</dbReference>
<dbReference type="Gene3D" id="1.10.357.10">
    <property type="entry name" value="Tetracycline Repressor, domain 2"/>
    <property type="match status" value="1"/>
</dbReference>
<comment type="caution">
    <text evidence="6">The sequence shown here is derived from an EMBL/GenBank/DDBJ whole genome shotgun (WGS) entry which is preliminary data.</text>
</comment>
<evidence type="ECO:0000313" key="7">
    <source>
        <dbReference type="Proteomes" id="UP001205185"/>
    </source>
</evidence>
<dbReference type="InterPro" id="IPR009057">
    <property type="entry name" value="Homeodomain-like_sf"/>
</dbReference>
<dbReference type="Pfam" id="PF02909">
    <property type="entry name" value="TetR_C_1"/>
    <property type="match status" value="1"/>
</dbReference>
<dbReference type="Proteomes" id="UP001205185">
    <property type="component" value="Unassembled WGS sequence"/>
</dbReference>
<evidence type="ECO:0000256" key="3">
    <source>
        <dbReference type="ARBA" id="ARBA00023163"/>
    </source>
</evidence>
<dbReference type="SUPFAM" id="SSF48498">
    <property type="entry name" value="Tetracyclin repressor-like, C-terminal domain"/>
    <property type="match status" value="1"/>
</dbReference>
<keyword evidence="2 4" id="KW-0238">DNA-binding</keyword>
<keyword evidence="7" id="KW-1185">Reference proteome</keyword>
<dbReference type="SUPFAM" id="SSF46689">
    <property type="entry name" value="Homeodomain-like"/>
    <property type="match status" value="1"/>
</dbReference>
<feature type="DNA-binding region" description="H-T-H motif" evidence="4">
    <location>
        <begin position="56"/>
        <end position="75"/>
    </location>
</feature>
<dbReference type="InterPro" id="IPR036271">
    <property type="entry name" value="Tet_transcr_reg_TetR-rel_C_sf"/>
</dbReference>
<evidence type="ECO:0000256" key="4">
    <source>
        <dbReference type="PROSITE-ProRule" id="PRU00335"/>
    </source>
</evidence>
<accession>A0ABT1I6X3</accession>
<dbReference type="InterPro" id="IPR050109">
    <property type="entry name" value="HTH-type_TetR-like_transc_reg"/>
</dbReference>
<evidence type="ECO:0000259" key="5">
    <source>
        <dbReference type="PROSITE" id="PS50977"/>
    </source>
</evidence>
<evidence type="ECO:0000256" key="2">
    <source>
        <dbReference type="ARBA" id="ARBA00023125"/>
    </source>
</evidence>
<evidence type="ECO:0000313" key="6">
    <source>
        <dbReference type="EMBL" id="MCP2268324.1"/>
    </source>
</evidence>
<dbReference type="Gene3D" id="1.10.10.60">
    <property type="entry name" value="Homeodomain-like"/>
    <property type="match status" value="1"/>
</dbReference>
<feature type="domain" description="HTH tetR-type" evidence="5">
    <location>
        <begin position="33"/>
        <end position="93"/>
    </location>
</feature>
<dbReference type="PROSITE" id="PS50977">
    <property type="entry name" value="HTH_TETR_2"/>
    <property type="match status" value="1"/>
</dbReference>
<dbReference type="PANTHER" id="PTHR30055">
    <property type="entry name" value="HTH-TYPE TRANSCRIPTIONAL REGULATOR RUTR"/>
    <property type="match status" value="1"/>
</dbReference>
<dbReference type="InterPro" id="IPR001647">
    <property type="entry name" value="HTH_TetR"/>
</dbReference>
<evidence type="ECO:0000256" key="1">
    <source>
        <dbReference type="ARBA" id="ARBA00023015"/>
    </source>
</evidence>
<dbReference type="Pfam" id="PF00440">
    <property type="entry name" value="TetR_N"/>
    <property type="match status" value="1"/>
</dbReference>
<organism evidence="6 7">
    <name type="scientific">Actinokineospora diospyrosa</name>
    <dbReference type="NCBI Taxonomy" id="103728"/>
    <lineage>
        <taxon>Bacteria</taxon>
        <taxon>Bacillati</taxon>
        <taxon>Actinomycetota</taxon>
        <taxon>Actinomycetes</taxon>
        <taxon>Pseudonocardiales</taxon>
        <taxon>Pseudonocardiaceae</taxon>
        <taxon>Actinokineospora</taxon>
    </lineage>
</organism>
<sequence>MVVFAAQGDPRRTMAMLWRAAAAAEVRPGPRPTLSVDVIVEAAVAVADAEGMAGLSMRAVGERLGRTAMALYTYVADKSELLDLMYDHVHGELGVGPAADWRAGVRAWAEELWAFYLRHPWVLQVSMARPVLGPNELDSAERLLRALEPAGLSAPVLRGVVSQLNHLVQGAARMVTDSRRAARETGQSDDDWWYARSAELVEVAPDFGARYPLLTWLETNKDSTPNETVPYMEHEARASFEVGLELLLAGVEATRLTEG</sequence>
<proteinExistence type="predicted"/>
<protein>
    <submittedName>
        <fullName evidence="6">Transcriptional regulator, TetR family</fullName>
    </submittedName>
</protein>
<gene>
    <name evidence="6" type="ORF">LV75_000810</name>
</gene>
<keyword evidence="3" id="KW-0804">Transcription</keyword>